<comment type="caution">
    <text evidence="2">The sequence shown here is derived from an EMBL/GenBank/DDBJ whole genome shotgun (WGS) entry which is preliminary data.</text>
</comment>
<feature type="domain" description="CheW-like" evidence="1">
    <location>
        <begin position="32"/>
        <end position="171"/>
    </location>
</feature>
<evidence type="ECO:0000259" key="1">
    <source>
        <dbReference type="PROSITE" id="PS50851"/>
    </source>
</evidence>
<dbReference type="PROSITE" id="PS50851">
    <property type="entry name" value="CHEW"/>
    <property type="match status" value="1"/>
</dbReference>
<accession>A0ABS3ZE34</accession>
<dbReference type="Proteomes" id="UP000810171">
    <property type="component" value="Unassembled WGS sequence"/>
</dbReference>
<gene>
    <name evidence="2" type="ORF">H9C73_14645</name>
</gene>
<organism evidence="2 3">
    <name type="scientific">Marinobacterium alkalitolerans</name>
    <dbReference type="NCBI Taxonomy" id="1542925"/>
    <lineage>
        <taxon>Bacteria</taxon>
        <taxon>Pseudomonadati</taxon>
        <taxon>Pseudomonadota</taxon>
        <taxon>Gammaproteobacteria</taxon>
        <taxon>Oceanospirillales</taxon>
        <taxon>Oceanospirillaceae</taxon>
        <taxon>Marinobacterium</taxon>
    </lineage>
</organism>
<sequence>MAEHNSLLEDIDLGSAADDLTLTTAPNAGEAPEVRHGFMLGEQPALLAADVFSELAAMPRLCPVPDTPVWFAGFINHRGHTLPVYDLQQWLTGSPVDRRQPFYALLFDRQPHAAGFLLAELPTVLTAPTALDTLPAARYAPISEFVHKGYKCEGHTWLEIDHQALLNHLKDNFHQPVAKAEVQDNS</sequence>
<dbReference type="Gene3D" id="2.40.50.180">
    <property type="entry name" value="CheA-289, Domain 4"/>
    <property type="match status" value="1"/>
</dbReference>
<dbReference type="InterPro" id="IPR036061">
    <property type="entry name" value="CheW-like_dom_sf"/>
</dbReference>
<dbReference type="EMBL" id="JACVEW010000030">
    <property type="protein sequence ID" value="MBP0049969.1"/>
    <property type="molecule type" value="Genomic_DNA"/>
</dbReference>
<reference evidence="2 3" key="1">
    <citation type="submission" date="2020-09" db="EMBL/GenBank/DDBJ databases">
        <authorList>
            <person name="Tanuku N.R.S."/>
        </authorList>
    </citation>
    <scope>NUCLEOTIDE SEQUENCE [LARGE SCALE GENOMIC DNA]</scope>
    <source>
        <strain evidence="2 3">AK62</strain>
    </source>
</reference>
<dbReference type="RefSeq" id="WP_209288654.1">
    <property type="nucleotide sequence ID" value="NZ_JACVEW010000030.1"/>
</dbReference>
<dbReference type="InterPro" id="IPR002545">
    <property type="entry name" value="CheW-lke_dom"/>
</dbReference>
<protein>
    <submittedName>
        <fullName evidence="2">Chemotaxis protein CheW</fullName>
    </submittedName>
</protein>
<dbReference type="SUPFAM" id="SSF50341">
    <property type="entry name" value="CheW-like"/>
    <property type="match status" value="1"/>
</dbReference>
<evidence type="ECO:0000313" key="2">
    <source>
        <dbReference type="EMBL" id="MBP0049969.1"/>
    </source>
</evidence>
<dbReference type="Pfam" id="PF01584">
    <property type="entry name" value="CheW"/>
    <property type="match status" value="1"/>
</dbReference>
<name>A0ABS3ZE34_9GAMM</name>
<dbReference type="SMART" id="SM00260">
    <property type="entry name" value="CheW"/>
    <property type="match status" value="1"/>
</dbReference>
<evidence type="ECO:0000313" key="3">
    <source>
        <dbReference type="Proteomes" id="UP000810171"/>
    </source>
</evidence>
<keyword evidence="3" id="KW-1185">Reference proteome</keyword>
<proteinExistence type="predicted"/>